<reference evidence="1 2" key="1">
    <citation type="journal article" date="2003" name="Genome Res.">
        <title>Comparative complete genome sequence analysis of the amino acid replacements responsible for the thermostability of Corynebacterium efficiens.</title>
        <authorList>
            <person name="Nishio Y."/>
            <person name="Nakamura Y."/>
            <person name="Kawarabayasi Y."/>
            <person name="Usuda Y."/>
            <person name="Kimura E."/>
            <person name="Sugimoto S."/>
            <person name="Matsui K."/>
            <person name="Yamagishi A."/>
            <person name="Kikuchi H."/>
            <person name="Ikeo K."/>
            <person name="Gojobori T."/>
        </authorList>
    </citation>
    <scope>NUCLEOTIDE SEQUENCE [LARGE SCALE GENOMIC DNA]</scope>
    <source>
        <strain evidence="2">DSM 44549 / YS-314 / AJ 12310 / JCM 11189 / NBRC 100395</strain>
    </source>
</reference>
<proteinExistence type="predicted"/>
<keyword evidence="2" id="KW-1185">Reference proteome</keyword>
<sequence>MLVLSRRFLMDLSLLKDSLSDFATLGKNLGPALQGIPTLLNSIIAFFQNFGDLAETTGDAAGNLSS</sequence>
<dbReference type="KEGG" id="cef:CE2560"/>
<dbReference type="AlphaFoldDB" id="Q8FME6"/>
<evidence type="ECO:0000313" key="2">
    <source>
        <dbReference type="Proteomes" id="UP000001409"/>
    </source>
</evidence>
<dbReference type="eggNOG" id="ENOG5031IXX">
    <property type="taxonomic scope" value="Bacteria"/>
</dbReference>
<dbReference type="Proteomes" id="UP000001409">
    <property type="component" value="Chromosome"/>
</dbReference>
<name>Q8FME6_COREF</name>
<dbReference type="TCDB" id="1.B.59.1.1">
    <property type="family name" value="the outer membrane porin, porh (porh) family"/>
</dbReference>
<protein>
    <submittedName>
        <fullName evidence="1">Uncharacterized protein</fullName>
    </submittedName>
</protein>
<accession>Q8FME6</accession>
<organism evidence="1 2">
    <name type="scientific">Corynebacterium efficiens (strain DSM 44549 / YS-314 / AJ 12310 / JCM 11189 / NBRC 100395)</name>
    <dbReference type="NCBI Taxonomy" id="196164"/>
    <lineage>
        <taxon>Bacteria</taxon>
        <taxon>Bacillati</taxon>
        <taxon>Actinomycetota</taxon>
        <taxon>Actinomycetes</taxon>
        <taxon>Mycobacteriales</taxon>
        <taxon>Corynebacteriaceae</taxon>
        <taxon>Corynebacterium</taxon>
    </lineage>
</organism>
<dbReference type="EMBL" id="BA000035">
    <property type="protein sequence ID" value="BAC19370.1"/>
    <property type="molecule type" value="Genomic_DNA"/>
</dbReference>
<evidence type="ECO:0000313" key="1">
    <source>
        <dbReference type="EMBL" id="BAC19370.1"/>
    </source>
</evidence>
<dbReference type="HOGENOM" id="CLU_2988928_0_0_11"/>